<name>A0ABU4UF96_9GAMM</name>
<proteinExistence type="predicted"/>
<sequence>METSCVAGISDKGLMRRLYPVPFRLLEDKQQFSKWQWIDVRTRKATQDHRVESYRLYVDTLACGEKLETKQNWAFRQHWIEQIPSFNSFDTIERARIDDGLSLALLRPKKVLKLKIVQAKSLEWTPEEKEKLMREQMQGDLFSQEDAERDIATLKKLPFDFYYHYLCETADGEKEYQHKIVDWEAGALYWNCFYKHGPNWEVPFRAKMEVDLPSKDLMFLMGNQHRFQHQWLIISLIYPPKPQPQEVTQFSLF</sequence>
<dbReference type="Proteomes" id="UP001284537">
    <property type="component" value="Unassembled WGS sequence"/>
</dbReference>
<accession>A0ABU4UF96</accession>
<gene>
    <name evidence="1" type="ORF">QLH52_12055</name>
</gene>
<evidence type="ECO:0000313" key="1">
    <source>
        <dbReference type="EMBL" id="MDX8128019.1"/>
    </source>
</evidence>
<protein>
    <submittedName>
        <fullName evidence="1">Uncharacterized protein</fullName>
    </submittedName>
</protein>
<dbReference type="EMBL" id="JAXARY010000010">
    <property type="protein sequence ID" value="MDX8128019.1"/>
    <property type="molecule type" value="Genomic_DNA"/>
</dbReference>
<evidence type="ECO:0000313" key="2">
    <source>
        <dbReference type="Proteomes" id="UP001284537"/>
    </source>
</evidence>
<comment type="caution">
    <text evidence="1">The sequence shown here is derived from an EMBL/GenBank/DDBJ whole genome shotgun (WGS) entry which is preliminary data.</text>
</comment>
<reference evidence="1 2" key="1">
    <citation type="submission" date="2023-11" db="EMBL/GenBank/DDBJ databases">
        <authorList>
            <person name="Ouyang M.-Y."/>
        </authorList>
    </citation>
    <scope>NUCLEOTIDE SEQUENCE [LARGE SCALE GENOMIC DNA]</scope>
    <source>
        <strain evidence="1 2">OY6</strain>
    </source>
</reference>
<organism evidence="1 2">
    <name type="scientific">Methylomonas defluvii</name>
    <dbReference type="NCBI Taxonomy" id="3045149"/>
    <lineage>
        <taxon>Bacteria</taxon>
        <taxon>Pseudomonadati</taxon>
        <taxon>Pseudomonadota</taxon>
        <taxon>Gammaproteobacteria</taxon>
        <taxon>Methylococcales</taxon>
        <taxon>Methylococcaceae</taxon>
        <taxon>Methylomonas</taxon>
    </lineage>
</organism>
<keyword evidence="2" id="KW-1185">Reference proteome</keyword>
<dbReference type="RefSeq" id="WP_319961711.1">
    <property type="nucleotide sequence ID" value="NZ_JAXARY010000010.1"/>
</dbReference>